<name>A0ABY5JKD4_9FIRM</name>
<dbReference type="SUPFAM" id="SSF53098">
    <property type="entry name" value="Ribonuclease H-like"/>
    <property type="match status" value="1"/>
</dbReference>
<organism evidence="2 3">
    <name type="scientific">Turicibacter bilis</name>
    <dbReference type="NCBI Taxonomy" id="2735723"/>
    <lineage>
        <taxon>Bacteria</taxon>
        <taxon>Bacillati</taxon>
        <taxon>Bacillota</taxon>
        <taxon>Erysipelotrichia</taxon>
        <taxon>Erysipelotrichales</taxon>
        <taxon>Turicibacteraceae</taxon>
        <taxon>Turicibacter</taxon>
    </lineage>
</organism>
<accession>A0ABY5JKD4</accession>
<evidence type="ECO:0000259" key="1">
    <source>
        <dbReference type="Pfam" id="PF01609"/>
    </source>
</evidence>
<gene>
    <name evidence="2" type="ORF">J0J69_06605</name>
</gene>
<sequence>MFIEGILSDDNSIFKFLRGLDLDLFLSKPQFNHLTAFLNHMTRESYDGKISNVKHRHRTSLGRFLNKSQWECDAISTHLQSYITSYIYNRSQSTGQPVYVSIDDMTCVKTKPSSQASHPIQGCGWHFSHVAKRQVYGHQFVAVVLSCDGITLPYQLIPYEKDKASKIELVQQILKTLPTPPLKGYFLADSWYTCTSLLTLAHDEGFAYLGAVKTNRVIFPKGHRPKGIQLKVFAHQLNLKDLDLVTVGSTQYYTYTYEGRIKGGELVKIILSWPKKTVFNEKTLRCFISQDNQLSAKQILKHYTKRWPIETFFRDTKQSFGLANYQIRTLKGIRRLMLLIQLVYLYIHQKKTNHQSFGETLRMHQIECYRDVIKFVHDQTRHGMNLSSIFETLKVA</sequence>
<dbReference type="InterPro" id="IPR012337">
    <property type="entry name" value="RNaseH-like_sf"/>
</dbReference>
<dbReference type="RefSeq" id="WP_212726115.1">
    <property type="nucleotide sequence ID" value="NZ_CP071249.1"/>
</dbReference>
<dbReference type="EMBL" id="CP071249">
    <property type="protein sequence ID" value="UUF07154.1"/>
    <property type="molecule type" value="Genomic_DNA"/>
</dbReference>
<evidence type="ECO:0000313" key="2">
    <source>
        <dbReference type="EMBL" id="UUF07154.1"/>
    </source>
</evidence>
<reference evidence="2 3" key="1">
    <citation type="submission" date="2021-03" db="EMBL/GenBank/DDBJ databases">
        <title>Comparative Genomics and Metabolomics in the genus Turicibacter.</title>
        <authorList>
            <person name="Maki J."/>
            <person name="Looft T."/>
        </authorList>
    </citation>
    <scope>NUCLEOTIDE SEQUENCE [LARGE SCALE GENOMIC DNA]</scope>
    <source>
        <strain evidence="2 3">MMM721</strain>
    </source>
</reference>
<dbReference type="Pfam" id="PF01609">
    <property type="entry name" value="DDE_Tnp_1"/>
    <property type="match status" value="1"/>
</dbReference>
<dbReference type="InterPro" id="IPR002559">
    <property type="entry name" value="Transposase_11"/>
</dbReference>
<evidence type="ECO:0000313" key="3">
    <source>
        <dbReference type="Proteomes" id="UP001058016"/>
    </source>
</evidence>
<dbReference type="Proteomes" id="UP001058016">
    <property type="component" value="Chromosome"/>
</dbReference>
<protein>
    <submittedName>
        <fullName evidence="2">Transposase</fullName>
    </submittedName>
</protein>
<feature type="domain" description="Transposase IS4-like" evidence="1">
    <location>
        <begin position="104"/>
        <end position="345"/>
    </location>
</feature>
<proteinExistence type="predicted"/>
<keyword evidence="3" id="KW-1185">Reference proteome</keyword>